<feature type="non-terminal residue" evidence="2">
    <location>
        <position position="121"/>
    </location>
</feature>
<feature type="transmembrane region" description="Helical" evidence="1">
    <location>
        <begin position="67"/>
        <end position="86"/>
    </location>
</feature>
<dbReference type="InterPro" id="IPR004445">
    <property type="entry name" value="GltS"/>
</dbReference>
<reference evidence="2 3" key="1">
    <citation type="submission" date="2018-09" db="EMBL/GenBank/DDBJ databases">
        <title>Acidovorax cavernicola nov. sp. isolated from Gruta de las Maravillas (Aracena, Spain).</title>
        <authorList>
            <person name="Jurado V."/>
            <person name="Gutierrez-Patricio S."/>
            <person name="Gonzalez-Pimentel J.L."/>
            <person name="Miller A.Z."/>
            <person name="Laiz L."/>
            <person name="Saiz-Jimenez C."/>
        </authorList>
    </citation>
    <scope>NUCLEOTIDE SEQUENCE [LARGE SCALE GENOMIC DNA]</scope>
    <source>
        <strain evidence="2 3">1011MAR4D40.2</strain>
    </source>
</reference>
<organism evidence="2 3">
    <name type="scientific">Acidovorax cavernicola</name>
    <dbReference type="NCBI Taxonomy" id="1675792"/>
    <lineage>
        <taxon>Bacteria</taxon>
        <taxon>Pseudomonadati</taxon>
        <taxon>Pseudomonadota</taxon>
        <taxon>Betaproteobacteria</taxon>
        <taxon>Burkholderiales</taxon>
        <taxon>Comamonadaceae</taxon>
        <taxon>Acidovorax</taxon>
    </lineage>
</organism>
<keyword evidence="1" id="KW-0472">Membrane</keyword>
<dbReference type="AlphaFoldDB" id="A0A9X8CXV6"/>
<feature type="transmembrane region" description="Helical" evidence="1">
    <location>
        <begin position="6"/>
        <end position="25"/>
    </location>
</feature>
<evidence type="ECO:0000313" key="3">
    <source>
        <dbReference type="Proteomes" id="UP000265619"/>
    </source>
</evidence>
<accession>A0A9X8CXV6</accession>
<keyword evidence="3" id="KW-1185">Reference proteome</keyword>
<comment type="caution">
    <text evidence="2">The sequence shown here is derived from an EMBL/GenBank/DDBJ whole genome shotgun (WGS) entry which is preliminary data.</text>
</comment>
<dbReference type="RefSeq" id="WP_286186569.1">
    <property type="nucleotide sequence ID" value="NZ_QXMN01000243.1"/>
</dbReference>
<feature type="transmembrane region" description="Helical" evidence="1">
    <location>
        <begin position="40"/>
        <end position="61"/>
    </location>
</feature>
<evidence type="ECO:0000313" key="2">
    <source>
        <dbReference type="EMBL" id="RIX70043.1"/>
    </source>
</evidence>
<dbReference type="PANTHER" id="PTHR36178">
    <property type="entry name" value="SLR0625 PROTEIN"/>
    <property type="match status" value="1"/>
</dbReference>
<dbReference type="EMBL" id="QXMN01000243">
    <property type="protein sequence ID" value="RIX70043.1"/>
    <property type="molecule type" value="Genomic_DNA"/>
</dbReference>
<dbReference type="GO" id="GO:0015813">
    <property type="term" value="P:L-glutamate transmembrane transport"/>
    <property type="evidence" value="ECO:0007669"/>
    <property type="project" value="InterPro"/>
</dbReference>
<protein>
    <submittedName>
        <fullName evidence="2">Sodium/glutamate symporter</fullName>
    </submittedName>
</protein>
<dbReference type="Pfam" id="PF03616">
    <property type="entry name" value="Glt_symporter"/>
    <property type="match status" value="1"/>
</dbReference>
<name>A0A9X8CXV6_9BURK</name>
<evidence type="ECO:0000256" key="1">
    <source>
        <dbReference type="SAM" id="Phobius"/>
    </source>
</evidence>
<sequence length="121" mass="13124">MHLSFSTYYTLICAAMVLLVGKYLVHRIRFLRDFNIPEPVAGGMVAAALIFAIHAFTGYSFSFSSDLQTGFMLLFFSSIGLSANFAKLREGGSALVLFLCIISIFIVVQNVVGISLAALMG</sequence>
<dbReference type="GO" id="GO:0015501">
    <property type="term" value="F:glutamate:sodium symporter activity"/>
    <property type="evidence" value="ECO:0007669"/>
    <property type="project" value="InterPro"/>
</dbReference>
<gene>
    <name evidence="2" type="ORF">D3H34_32855</name>
</gene>
<proteinExistence type="predicted"/>
<keyword evidence="1" id="KW-0812">Transmembrane</keyword>
<dbReference type="GO" id="GO:0016020">
    <property type="term" value="C:membrane"/>
    <property type="evidence" value="ECO:0007669"/>
    <property type="project" value="InterPro"/>
</dbReference>
<keyword evidence="1" id="KW-1133">Transmembrane helix</keyword>
<feature type="transmembrane region" description="Helical" evidence="1">
    <location>
        <begin position="95"/>
        <end position="120"/>
    </location>
</feature>
<dbReference type="Proteomes" id="UP000265619">
    <property type="component" value="Unassembled WGS sequence"/>
</dbReference>
<dbReference type="PANTHER" id="PTHR36178:SF1">
    <property type="entry name" value="SODIUM_GLUTAMATE SYMPORTER"/>
    <property type="match status" value="1"/>
</dbReference>